<evidence type="ECO:0000259" key="2">
    <source>
        <dbReference type="Pfam" id="PF02517"/>
    </source>
</evidence>
<dbReference type="GO" id="GO:0080120">
    <property type="term" value="P:CAAX-box protein maturation"/>
    <property type="evidence" value="ECO:0007669"/>
    <property type="project" value="UniProtKB-ARBA"/>
</dbReference>
<dbReference type="GO" id="GO:0008237">
    <property type="term" value="F:metallopeptidase activity"/>
    <property type="evidence" value="ECO:0007669"/>
    <property type="project" value="UniProtKB-KW"/>
</dbReference>
<feature type="domain" description="CAAX prenyl protease 2/Lysostaphin resistance protein A-like" evidence="2">
    <location>
        <begin position="139"/>
        <end position="227"/>
    </location>
</feature>
<comment type="caution">
    <text evidence="3">The sequence shown here is derived from an EMBL/GenBank/DDBJ whole genome shotgun (WGS) entry which is preliminary data.</text>
</comment>
<gene>
    <name evidence="3" type="ORF">EIW28_19115</name>
</gene>
<proteinExistence type="predicted"/>
<dbReference type="EMBL" id="RSEB01000005">
    <property type="protein sequence ID" value="RRR97509.1"/>
    <property type="molecule type" value="Genomic_DNA"/>
</dbReference>
<dbReference type="AlphaFoldDB" id="A0A426UUH1"/>
<dbReference type="PANTHER" id="PTHR39430">
    <property type="entry name" value="MEMBRANE-ASSOCIATED PROTEASE-RELATED"/>
    <property type="match status" value="1"/>
</dbReference>
<evidence type="ECO:0000313" key="4">
    <source>
        <dbReference type="Proteomes" id="UP000277256"/>
    </source>
</evidence>
<dbReference type="GO" id="GO:0006508">
    <property type="term" value="P:proteolysis"/>
    <property type="evidence" value="ECO:0007669"/>
    <property type="project" value="UniProtKB-KW"/>
</dbReference>
<accession>A0A426UUH1</accession>
<protein>
    <submittedName>
        <fullName evidence="3">CPBP family intramembrane metalloprotease</fullName>
    </submittedName>
</protein>
<keyword evidence="1" id="KW-1133">Transmembrane helix</keyword>
<dbReference type="Proteomes" id="UP000277256">
    <property type="component" value="Unassembled WGS sequence"/>
</dbReference>
<feature type="transmembrane region" description="Helical" evidence="1">
    <location>
        <begin position="130"/>
        <end position="149"/>
    </location>
</feature>
<organism evidence="3 4">
    <name type="scientific">Glycomyces terrestris</name>
    <dbReference type="NCBI Taxonomy" id="2493553"/>
    <lineage>
        <taxon>Bacteria</taxon>
        <taxon>Bacillati</taxon>
        <taxon>Actinomycetota</taxon>
        <taxon>Actinomycetes</taxon>
        <taxon>Glycomycetales</taxon>
        <taxon>Glycomycetaceae</taxon>
        <taxon>Glycomyces</taxon>
    </lineage>
</organism>
<feature type="transmembrane region" description="Helical" evidence="1">
    <location>
        <begin position="198"/>
        <end position="219"/>
    </location>
</feature>
<sequence length="308" mass="32058">MSLRADPFIQDAATGRSVTVWWAAIIVFLGLFAFQLAVMTALAVAWPGPDGSPAAQVQEAVANLLTIGLLFTWIAWFERRRIATLGLRRPGRGLLVLLLGVAVGLAMISVPILFLWATGSYQTAPAPQDATAGAAALPLVVALTATVIAQGANEELLTRGFLFQSFAQGLPGWLAIGLGAVIFALVHGVVEPLPFATITLYALFATFTALALRSLWLVCGIHAGWNFGMGNVYGIPVSGSDPQTASLVFLAPAPGSADWLTGGDFGTEGGLPAALTLLAATAIACTRWQRQRRAAAAGDTPAAAPTMH</sequence>
<dbReference type="InterPro" id="IPR003675">
    <property type="entry name" value="Rce1/LyrA-like_dom"/>
</dbReference>
<reference evidence="3 4" key="1">
    <citation type="submission" date="2018-12" db="EMBL/GenBank/DDBJ databases">
        <title>Glycomyces sp. YIM 121974 draft genome.</title>
        <authorList>
            <person name="Li Q."/>
        </authorList>
    </citation>
    <scope>NUCLEOTIDE SEQUENCE [LARGE SCALE GENOMIC DNA]</scope>
    <source>
        <strain evidence="3 4">YIM 121974</strain>
    </source>
</reference>
<keyword evidence="4" id="KW-1185">Reference proteome</keyword>
<keyword evidence="1" id="KW-0472">Membrane</keyword>
<keyword evidence="1" id="KW-0812">Transmembrane</keyword>
<feature type="transmembrane region" description="Helical" evidence="1">
    <location>
        <begin position="93"/>
        <end position="118"/>
    </location>
</feature>
<dbReference type="GO" id="GO:0004175">
    <property type="term" value="F:endopeptidase activity"/>
    <property type="evidence" value="ECO:0007669"/>
    <property type="project" value="UniProtKB-ARBA"/>
</dbReference>
<feature type="transmembrane region" description="Helical" evidence="1">
    <location>
        <begin position="161"/>
        <end position="186"/>
    </location>
</feature>
<dbReference type="RefSeq" id="WP_125249306.1">
    <property type="nucleotide sequence ID" value="NZ_RSEB01000005.1"/>
</dbReference>
<dbReference type="PANTHER" id="PTHR39430:SF1">
    <property type="entry name" value="PROTEASE"/>
    <property type="match status" value="1"/>
</dbReference>
<keyword evidence="3" id="KW-0378">Hydrolase</keyword>
<keyword evidence="3" id="KW-0645">Protease</keyword>
<dbReference type="OrthoDB" id="193898at2"/>
<name>A0A426UUH1_9ACTN</name>
<evidence type="ECO:0000256" key="1">
    <source>
        <dbReference type="SAM" id="Phobius"/>
    </source>
</evidence>
<dbReference type="Pfam" id="PF02517">
    <property type="entry name" value="Rce1-like"/>
    <property type="match status" value="1"/>
</dbReference>
<feature type="transmembrane region" description="Helical" evidence="1">
    <location>
        <begin position="60"/>
        <end position="77"/>
    </location>
</feature>
<keyword evidence="3" id="KW-0482">Metalloprotease</keyword>
<feature type="transmembrane region" description="Helical" evidence="1">
    <location>
        <begin position="20"/>
        <end position="48"/>
    </location>
</feature>
<evidence type="ECO:0000313" key="3">
    <source>
        <dbReference type="EMBL" id="RRR97509.1"/>
    </source>
</evidence>